<dbReference type="PANTHER" id="PTHR21659:SF42">
    <property type="entry name" value="UPF0057 MEMBRANE PROTEIN ZK632.10-RELATED"/>
    <property type="match status" value="1"/>
</dbReference>
<evidence type="ECO:0000313" key="7">
    <source>
        <dbReference type="EMBL" id="GAT92444.1"/>
    </source>
</evidence>
<keyword evidence="4 6" id="KW-1133">Transmembrane helix</keyword>
<evidence type="ECO:0008006" key="9">
    <source>
        <dbReference type="Google" id="ProtNLM"/>
    </source>
</evidence>
<dbReference type="InterPro" id="IPR000612">
    <property type="entry name" value="PMP3"/>
</dbReference>
<evidence type="ECO:0000256" key="5">
    <source>
        <dbReference type="ARBA" id="ARBA00023136"/>
    </source>
</evidence>
<comment type="similarity">
    <text evidence="2">Belongs to the UPF0057 (PMP3) family.</text>
</comment>
<comment type="caution">
    <text evidence="7">The sequence shown here is derived from an EMBL/GenBank/DDBJ whole genome shotgun (WGS) entry which is preliminary data.</text>
</comment>
<dbReference type="Pfam" id="PF01679">
    <property type="entry name" value="Pmp3"/>
    <property type="match status" value="1"/>
</dbReference>
<feature type="transmembrane region" description="Helical" evidence="6">
    <location>
        <begin position="35"/>
        <end position="54"/>
    </location>
</feature>
<evidence type="ECO:0000256" key="4">
    <source>
        <dbReference type="ARBA" id="ARBA00022989"/>
    </source>
</evidence>
<sequence>MGCVSCVLLIILAFIFPPLAVLIKADCGFSLCLNIILTLICWIPGVIHAIYVVVTD</sequence>
<reference evidence="7 8" key="1">
    <citation type="submission" date="2016-05" db="EMBL/GenBank/DDBJ databases">
        <title>First whole genome sequencing of Entamoeba histolytica HM1:IMSS-clone-6.</title>
        <authorList>
            <person name="Mukherjee Avik.K."/>
            <person name="Izumyama S."/>
            <person name="Nakada-Tsukui K."/>
            <person name="Nozaki T."/>
        </authorList>
    </citation>
    <scope>NUCLEOTIDE SEQUENCE [LARGE SCALE GENOMIC DNA]</scope>
    <source>
        <strain evidence="7 8">HM1:IMSS clone 6</strain>
    </source>
</reference>
<dbReference type="OMA" id="VHAIWVI"/>
<organism evidence="7 8">
    <name type="scientific">Entamoeba histolytica</name>
    <dbReference type="NCBI Taxonomy" id="5759"/>
    <lineage>
        <taxon>Eukaryota</taxon>
        <taxon>Amoebozoa</taxon>
        <taxon>Evosea</taxon>
        <taxon>Archamoebae</taxon>
        <taxon>Mastigamoebida</taxon>
        <taxon>Entamoebidae</taxon>
        <taxon>Entamoeba</taxon>
    </lineage>
</organism>
<proteinExistence type="inferred from homology"/>
<dbReference type="GO" id="GO:0016020">
    <property type="term" value="C:membrane"/>
    <property type="evidence" value="ECO:0007669"/>
    <property type="project" value="UniProtKB-SubCell"/>
</dbReference>
<evidence type="ECO:0000256" key="6">
    <source>
        <dbReference type="SAM" id="Phobius"/>
    </source>
</evidence>
<gene>
    <name evidence="7" type="ORF">CL6EHI_092110</name>
</gene>
<accession>A0A5K1TXM9</accession>
<evidence type="ECO:0000256" key="2">
    <source>
        <dbReference type="ARBA" id="ARBA00009530"/>
    </source>
</evidence>
<comment type="subcellular location">
    <subcellularLocation>
        <location evidence="1">Membrane</location>
    </subcellularLocation>
</comment>
<keyword evidence="3 6" id="KW-0812">Transmembrane</keyword>
<dbReference type="PANTHER" id="PTHR21659">
    <property type="entry name" value="HYDROPHOBIC PROTEIN RCI2 LOW TEMPERATURE AND SALT RESPONSIVE PROTEIN LTI6 -RELATED"/>
    <property type="match status" value="1"/>
</dbReference>
<evidence type="ECO:0000256" key="3">
    <source>
        <dbReference type="ARBA" id="ARBA00022692"/>
    </source>
</evidence>
<dbReference type="Proteomes" id="UP000078387">
    <property type="component" value="Unassembled WGS sequence"/>
</dbReference>
<keyword evidence="5 6" id="KW-0472">Membrane</keyword>
<dbReference type="EMBL" id="BDEQ01000001">
    <property type="protein sequence ID" value="GAT92444.1"/>
    <property type="molecule type" value="Genomic_DNA"/>
</dbReference>
<evidence type="ECO:0000313" key="8">
    <source>
        <dbReference type="Proteomes" id="UP000078387"/>
    </source>
</evidence>
<dbReference type="AlphaFoldDB" id="A0A5K1TXM9"/>
<name>A0A5K1TXM9_ENTHI</name>
<protein>
    <recommendedName>
        <fullName evidence="9">Plasma membrane proteolipid 3</fullName>
    </recommendedName>
</protein>
<evidence type="ECO:0000256" key="1">
    <source>
        <dbReference type="ARBA" id="ARBA00004370"/>
    </source>
</evidence>